<dbReference type="PROSITE" id="PS50041">
    <property type="entry name" value="C_TYPE_LECTIN_2"/>
    <property type="match status" value="1"/>
</dbReference>
<accession>A0A3Q0SUZ3</accession>
<dbReference type="InterPro" id="IPR016187">
    <property type="entry name" value="CTDL_fold"/>
</dbReference>
<dbReference type="InterPro" id="IPR050111">
    <property type="entry name" value="C-type_lectin/snaclec_domain"/>
</dbReference>
<keyword evidence="1" id="KW-1133">Transmembrane helix</keyword>
<keyword evidence="1" id="KW-0812">Transmembrane</keyword>
<evidence type="ECO:0000259" key="2">
    <source>
        <dbReference type="PROSITE" id="PS50041"/>
    </source>
</evidence>
<evidence type="ECO:0000313" key="4">
    <source>
        <dbReference type="Proteomes" id="UP000261340"/>
    </source>
</evidence>
<dbReference type="Pfam" id="PF00059">
    <property type="entry name" value="Lectin_C"/>
    <property type="match status" value="1"/>
</dbReference>
<evidence type="ECO:0000256" key="1">
    <source>
        <dbReference type="SAM" id="Phobius"/>
    </source>
</evidence>
<proteinExistence type="predicted"/>
<dbReference type="InterPro" id="IPR016186">
    <property type="entry name" value="C-type_lectin-like/link_sf"/>
</dbReference>
<dbReference type="Proteomes" id="UP000261340">
    <property type="component" value="Unplaced"/>
</dbReference>
<dbReference type="AlphaFoldDB" id="A0A3Q0SUZ3"/>
<dbReference type="SUPFAM" id="SSF56436">
    <property type="entry name" value="C-type lectin-like"/>
    <property type="match status" value="1"/>
</dbReference>
<keyword evidence="1" id="KW-0472">Membrane</keyword>
<reference evidence="3" key="1">
    <citation type="submission" date="2025-08" db="UniProtKB">
        <authorList>
            <consortium name="Ensembl"/>
        </authorList>
    </citation>
    <scope>IDENTIFICATION</scope>
</reference>
<reference evidence="3" key="2">
    <citation type="submission" date="2025-09" db="UniProtKB">
        <authorList>
            <consortium name="Ensembl"/>
        </authorList>
    </citation>
    <scope>IDENTIFICATION</scope>
</reference>
<dbReference type="PANTHER" id="PTHR22803">
    <property type="entry name" value="MANNOSE, PHOSPHOLIPASE, LECTIN RECEPTOR RELATED"/>
    <property type="match status" value="1"/>
</dbReference>
<dbReference type="Gene3D" id="3.10.100.10">
    <property type="entry name" value="Mannose-Binding Protein A, subunit A"/>
    <property type="match status" value="1"/>
</dbReference>
<feature type="domain" description="C-type lectin" evidence="2">
    <location>
        <begin position="46"/>
        <end position="160"/>
    </location>
</feature>
<dbReference type="SMART" id="SM00034">
    <property type="entry name" value="CLECT"/>
    <property type="match status" value="1"/>
</dbReference>
<dbReference type="InterPro" id="IPR001304">
    <property type="entry name" value="C-type_lectin-like"/>
</dbReference>
<organism evidence="3 4">
    <name type="scientific">Amphilophus citrinellus</name>
    <name type="common">Midas cichlid</name>
    <name type="synonym">Cichlasoma citrinellum</name>
    <dbReference type="NCBI Taxonomy" id="61819"/>
    <lineage>
        <taxon>Eukaryota</taxon>
        <taxon>Metazoa</taxon>
        <taxon>Chordata</taxon>
        <taxon>Craniata</taxon>
        <taxon>Vertebrata</taxon>
        <taxon>Euteleostomi</taxon>
        <taxon>Actinopterygii</taxon>
        <taxon>Neopterygii</taxon>
        <taxon>Teleostei</taxon>
        <taxon>Neoteleostei</taxon>
        <taxon>Acanthomorphata</taxon>
        <taxon>Ovalentaria</taxon>
        <taxon>Cichlomorphae</taxon>
        <taxon>Cichliformes</taxon>
        <taxon>Cichlidae</taxon>
        <taxon>New World cichlids</taxon>
        <taxon>Cichlasomatinae</taxon>
        <taxon>Heroini</taxon>
        <taxon>Amphilophus</taxon>
    </lineage>
</organism>
<name>A0A3Q0SUZ3_AMPCI</name>
<dbReference type="GeneTree" id="ENSGT01120000272028"/>
<feature type="transmembrane region" description="Helical" evidence="1">
    <location>
        <begin position="6"/>
        <end position="27"/>
    </location>
</feature>
<evidence type="ECO:0000313" key="3">
    <source>
        <dbReference type="Ensembl" id="ENSACIP00000025488.1"/>
    </source>
</evidence>
<sequence length="160" mass="18779">MLWIVISIQFYMILHFIILCRNASLYIKLLLNCYTSSRCGGHWSEFNGRCFYYTVKPMAWAKAEKTCVSLGGHLALVHNFIEYQKLQGLIRRASREDKETWIGGTDAQEENQWFWSDGTAFQYTDWCREEPNNSGGKSEFCMKKMLLALKLSFFVCRNKR</sequence>
<protein>
    <recommendedName>
        <fullName evidence="2">C-type lectin domain-containing protein</fullName>
    </recommendedName>
</protein>
<keyword evidence="4" id="KW-1185">Reference proteome</keyword>
<dbReference type="Ensembl" id="ENSACIT00000026157.1">
    <property type="protein sequence ID" value="ENSACIP00000025488.1"/>
    <property type="gene ID" value="ENSACIG00000019731.1"/>
</dbReference>